<dbReference type="Proteomes" id="UP000627155">
    <property type="component" value="Chromosome"/>
</dbReference>
<feature type="transmembrane region" description="Helical" evidence="1">
    <location>
        <begin position="12"/>
        <end position="32"/>
    </location>
</feature>
<organism evidence="2 3">
    <name type="scientific">Mammaliicoccus vitulinus</name>
    <dbReference type="NCBI Taxonomy" id="71237"/>
    <lineage>
        <taxon>Bacteria</taxon>
        <taxon>Bacillati</taxon>
        <taxon>Bacillota</taxon>
        <taxon>Bacilli</taxon>
        <taxon>Bacillales</taxon>
        <taxon>Staphylococcaceae</taxon>
        <taxon>Mammaliicoccus</taxon>
    </lineage>
</organism>
<keyword evidence="1" id="KW-0812">Transmembrane</keyword>
<evidence type="ECO:0000313" key="3">
    <source>
        <dbReference type="Proteomes" id="UP000627155"/>
    </source>
</evidence>
<sequence>MTATWNVLKYPMLTLLVVIEFFIIASFSTAPIEHSLLMWLMTGIAFAMYDESLKEVEGE</sequence>
<keyword evidence="1" id="KW-1133">Transmembrane helix</keyword>
<dbReference type="RefSeq" id="WP_103322266.1">
    <property type="nucleotide sequence ID" value="NZ_CP069486.1"/>
</dbReference>
<evidence type="ECO:0000256" key="1">
    <source>
        <dbReference type="SAM" id="Phobius"/>
    </source>
</evidence>
<keyword evidence="1" id="KW-0472">Membrane</keyword>
<accession>A0ABX7HFX0</accession>
<name>A0ABX7HFX0_9STAP</name>
<gene>
    <name evidence="2" type="ORF">I6J37_00175</name>
</gene>
<dbReference type="EMBL" id="CP069486">
    <property type="protein sequence ID" value="QRO85157.1"/>
    <property type="molecule type" value="Genomic_DNA"/>
</dbReference>
<evidence type="ECO:0000313" key="2">
    <source>
        <dbReference type="EMBL" id="QRO85157.1"/>
    </source>
</evidence>
<proteinExistence type="predicted"/>
<keyword evidence="3" id="KW-1185">Reference proteome</keyword>
<protein>
    <submittedName>
        <fullName evidence="2">Uncharacterized protein</fullName>
    </submittedName>
</protein>
<reference evidence="2 3" key="1">
    <citation type="submission" date="2021-02" db="EMBL/GenBank/DDBJ databases">
        <title>FDA dAtabase for Regulatory Grade micrObial Sequences (FDA-ARGOS): Supporting development and validation of Infectious Disease Dx tests.</title>
        <authorList>
            <person name="Sproer C."/>
            <person name="Gronow S."/>
            <person name="Severitt S."/>
            <person name="Schroder I."/>
            <person name="Tallon L."/>
            <person name="Sadzewicz L."/>
            <person name="Zhao X."/>
            <person name="Boylan J."/>
            <person name="Ott S."/>
            <person name="Bowen H."/>
            <person name="Vavikolanu K."/>
            <person name="Mehta A."/>
            <person name="Aluvathingal J."/>
            <person name="Nadendla S."/>
            <person name="Lowell S."/>
            <person name="Myers T."/>
            <person name="Yan Y."/>
            <person name="Sichtig H."/>
        </authorList>
    </citation>
    <scope>NUCLEOTIDE SEQUENCE [LARGE SCALE GENOMIC DNA]</scope>
    <source>
        <strain evidence="2 3">FDAARGOS_1207</strain>
    </source>
</reference>